<protein>
    <submittedName>
        <fullName evidence="1">Uncharacterized protein</fullName>
    </submittedName>
</protein>
<reference evidence="1" key="1">
    <citation type="journal article" date="2020" name="Fungal Divers.">
        <title>Resolving the Mortierellaceae phylogeny through synthesis of multi-gene phylogenetics and phylogenomics.</title>
        <authorList>
            <person name="Vandepol N."/>
            <person name="Liber J."/>
            <person name="Desiro A."/>
            <person name="Na H."/>
            <person name="Kennedy M."/>
            <person name="Barry K."/>
            <person name="Grigoriev I.V."/>
            <person name="Miller A.N."/>
            <person name="O'Donnell K."/>
            <person name="Stajich J.E."/>
            <person name="Bonito G."/>
        </authorList>
    </citation>
    <scope>NUCLEOTIDE SEQUENCE</scope>
    <source>
        <strain evidence="1">NRRL 2769</strain>
    </source>
</reference>
<sequence>ASAWKDAMINRIGQVQHGREVSLMMSNIGVGWKRPVPTSSQLLVKDGIFSSSPIKTYGALNMCIATVNGILSVVMAWDKAAFKERARAELFVSEFKRILLEAVEDGRETYLFKDAKRPYDDNTTAIAL</sequence>
<evidence type="ECO:0000313" key="2">
    <source>
        <dbReference type="Proteomes" id="UP000703661"/>
    </source>
</evidence>
<dbReference type="Proteomes" id="UP000703661">
    <property type="component" value="Unassembled WGS sequence"/>
</dbReference>
<keyword evidence="2" id="KW-1185">Reference proteome</keyword>
<evidence type="ECO:0000313" key="1">
    <source>
        <dbReference type="EMBL" id="KAF9999019.1"/>
    </source>
</evidence>
<gene>
    <name evidence="1" type="ORF">BGZ80_006653</name>
</gene>
<feature type="non-terminal residue" evidence="1">
    <location>
        <position position="1"/>
    </location>
</feature>
<organism evidence="1 2">
    <name type="scientific">Entomortierella chlamydospora</name>
    <dbReference type="NCBI Taxonomy" id="101097"/>
    <lineage>
        <taxon>Eukaryota</taxon>
        <taxon>Fungi</taxon>
        <taxon>Fungi incertae sedis</taxon>
        <taxon>Mucoromycota</taxon>
        <taxon>Mortierellomycotina</taxon>
        <taxon>Mortierellomycetes</taxon>
        <taxon>Mortierellales</taxon>
        <taxon>Mortierellaceae</taxon>
        <taxon>Entomortierella</taxon>
    </lineage>
</organism>
<dbReference type="AlphaFoldDB" id="A0A9P6SSX1"/>
<proteinExistence type="predicted"/>
<name>A0A9P6SSX1_9FUNG</name>
<accession>A0A9P6SSX1</accession>
<dbReference type="EMBL" id="JAAAID010003297">
    <property type="protein sequence ID" value="KAF9999019.1"/>
    <property type="molecule type" value="Genomic_DNA"/>
</dbReference>
<comment type="caution">
    <text evidence="1">The sequence shown here is derived from an EMBL/GenBank/DDBJ whole genome shotgun (WGS) entry which is preliminary data.</text>
</comment>